<dbReference type="Proteomes" id="UP000299102">
    <property type="component" value="Unassembled WGS sequence"/>
</dbReference>
<evidence type="ECO:0000256" key="5">
    <source>
        <dbReference type="PIRSR" id="PIRSR602401-1"/>
    </source>
</evidence>
<dbReference type="PANTHER" id="PTHR24300:SF413">
    <property type="entry name" value="CYTOCHROME P450 18A1"/>
    <property type="match status" value="1"/>
</dbReference>
<dbReference type="GO" id="GO:0006805">
    <property type="term" value="P:xenobiotic metabolic process"/>
    <property type="evidence" value="ECO:0007669"/>
    <property type="project" value="TreeGrafter"/>
</dbReference>
<dbReference type="PRINTS" id="PR00385">
    <property type="entry name" value="P450"/>
</dbReference>
<dbReference type="InterPro" id="IPR002401">
    <property type="entry name" value="Cyt_P450_E_grp-I"/>
</dbReference>
<keyword evidence="4 6" id="KW-0503">Monooxygenase</keyword>
<dbReference type="InterPro" id="IPR050182">
    <property type="entry name" value="Cytochrome_P450_fam2"/>
</dbReference>
<dbReference type="PRINTS" id="PR00463">
    <property type="entry name" value="EP450I"/>
</dbReference>
<organism evidence="8 9">
    <name type="scientific">Eumeta variegata</name>
    <name type="common">Bagworm moth</name>
    <name type="synonym">Eumeta japonica</name>
    <dbReference type="NCBI Taxonomy" id="151549"/>
    <lineage>
        <taxon>Eukaryota</taxon>
        <taxon>Metazoa</taxon>
        <taxon>Ecdysozoa</taxon>
        <taxon>Arthropoda</taxon>
        <taxon>Hexapoda</taxon>
        <taxon>Insecta</taxon>
        <taxon>Pterygota</taxon>
        <taxon>Neoptera</taxon>
        <taxon>Endopterygota</taxon>
        <taxon>Lepidoptera</taxon>
        <taxon>Glossata</taxon>
        <taxon>Ditrysia</taxon>
        <taxon>Tineoidea</taxon>
        <taxon>Psychidae</taxon>
        <taxon>Oiketicinae</taxon>
        <taxon>Eumeta</taxon>
    </lineage>
</organism>
<dbReference type="OrthoDB" id="1055148at2759"/>
<comment type="caution">
    <text evidence="8">The sequence shown here is derived from an EMBL/GenBank/DDBJ whole genome shotgun (WGS) entry which is preliminary data.</text>
</comment>
<evidence type="ECO:0000256" key="7">
    <source>
        <dbReference type="SAM" id="Phobius"/>
    </source>
</evidence>
<dbReference type="GO" id="GO:0020037">
    <property type="term" value="F:heme binding"/>
    <property type="evidence" value="ECO:0007669"/>
    <property type="project" value="InterPro"/>
</dbReference>
<keyword evidence="7" id="KW-0472">Membrane</keyword>
<dbReference type="PANTHER" id="PTHR24300">
    <property type="entry name" value="CYTOCHROME P450 508A4-RELATED"/>
    <property type="match status" value="1"/>
</dbReference>
<feature type="binding site" description="axial binding residue" evidence="5">
    <location>
        <position position="461"/>
    </location>
    <ligand>
        <name>heme</name>
        <dbReference type="ChEBI" id="CHEBI:30413"/>
    </ligand>
    <ligandPart>
        <name>Fe</name>
        <dbReference type="ChEBI" id="CHEBI:18248"/>
    </ligandPart>
</feature>
<keyword evidence="9" id="KW-1185">Reference proteome</keyword>
<feature type="transmembrane region" description="Helical" evidence="7">
    <location>
        <begin position="24"/>
        <end position="43"/>
    </location>
</feature>
<accession>A0A4C1ZQN3</accession>
<evidence type="ECO:0000313" key="9">
    <source>
        <dbReference type="Proteomes" id="UP000299102"/>
    </source>
</evidence>
<dbReference type="GO" id="GO:0005737">
    <property type="term" value="C:cytoplasm"/>
    <property type="evidence" value="ECO:0007669"/>
    <property type="project" value="TreeGrafter"/>
</dbReference>
<dbReference type="GO" id="GO:0005506">
    <property type="term" value="F:iron ion binding"/>
    <property type="evidence" value="ECO:0007669"/>
    <property type="project" value="InterPro"/>
</dbReference>
<dbReference type="InterPro" id="IPR036396">
    <property type="entry name" value="Cyt_P450_sf"/>
</dbReference>
<sequence length="548" mass="61565">MFANSKLLWAGWQLVSYCASRTSLPLLAGLCVLLLVTQLAALLRGLRKLPPGPWGPPVVGYLPFLGVRHKTFLELARSYGALFSARLGNQLIVVLSDYRLIREAFRREEFTGRPSTPLMHTLDGLGIINSEGRLWKNQRRFLHEKLREFGMTYMGNGKKIMEGRIKNEINELITNLRSTEGGAIDANPLLALGVSNVICGITMSVRFSHGDERFERMNQLIEEGMRLFGEIHYGEYVPLYNYLPGKAQAQVKVMKNRAEMFEFYQTLIDEHRATLDVDKARDLIDVYLIEIERAKVEGRAGELFEGRDHELQLKQILGDLFSAGMETIKSSLLWMMVFMLRNPDVKQRVQEELDSVIGRDRLPTIEDMPNLPYTETTILETLRMSSIVPLATTHSPTKDVQLNGYTIPAGSQVVPLINCVHMDPNLWDEPDKFNPSRFIDDNGRIRRPEFFMPFGVGRRMCLGDVLARMEMFMFFSCIMHQFDVQGEEGAAPPSLEGTVGATIAPQAFRVRFVPRSRTAAQAAAAVAPAALAPPPAADALHVRNVGAN</sequence>
<dbReference type="FunFam" id="1.10.630.10:FF:000070">
    <property type="entry name" value="cytochrome P450 18a1"/>
    <property type="match status" value="1"/>
</dbReference>
<dbReference type="Gene3D" id="1.10.630.10">
    <property type="entry name" value="Cytochrome P450"/>
    <property type="match status" value="1"/>
</dbReference>
<keyword evidence="3 5" id="KW-0408">Iron</keyword>
<dbReference type="EMBL" id="BGZK01002068">
    <property type="protein sequence ID" value="GBP90240.1"/>
    <property type="molecule type" value="Genomic_DNA"/>
</dbReference>
<keyword evidence="7" id="KW-0812">Transmembrane</keyword>
<proteinExistence type="inferred from homology"/>
<dbReference type="AlphaFoldDB" id="A0A4C1ZQN3"/>
<dbReference type="InterPro" id="IPR001128">
    <property type="entry name" value="Cyt_P450"/>
</dbReference>
<evidence type="ECO:0000256" key="3">
    <source>
        <dbReference type="ARBA" id="ARBA00023004"/>
    </source>
</evidence>
<evidence type="ECO:0000256" key="4">
    <source>
        <dbReference type="ARBA" id="ARBA00023033"/>
    </source>
</evidence>
<gene>
    <name evidence="8" type="primary">Cyp18a1</name>
    <name evidence="8" type="ORF">EVAR_100687_1</name>
</gene>
<evidence type="ECO:0000256" key="2">
    <source>
        <dbReference type="ARBA" id="ARBA00022723"/>
    </source>
</evidence>
<evidence type="ECO:0000256" key="6">
    <source>
        <dbReference type="RuleBase" id="RU000461"/>
    </source>
</evidence>
<dbReference type="GO" id="GO:0006082">
    <property type="term" value="P:organic acid metabolic process"/>
    <property type="evidence" value="ECO:0007669"/>
    <property type="project" value="TreeGrafter"/>
</dbReference>
<keyword evidence="5 6" id="KW-0349">Heme</keyword>
<dbReference type="GO" id="GO:0016712">
    <property type="term" value="F:oxidoreductase activity, acting on paired donors, with incorporation or reduction of molecular oxygen, reduced flavin or flavoprotein as one donor, and incorporation of one atom of oxygen"/>
    <property type="evidence" value="ECO:0007669"/>
    <property type="project" value="TreeGrafter"/>
</dbReference>
<dbReference type="InterPro" id="IPR017972">
    <property type="entry name" value="Cyt_P450_CS"/>
</dbReference>
<comment type="cofactor">
    <cofactor evidence="5">
        <name>heme</name>
        <dbReference type="ChEBI" id="CHEBI:30413"/>
    </cofactor>
</comment>
<evidence type="ECO:0000313" key="8">
    <source>
        <dbReference type="EMBL" id="GBP90240.1"/>
    </source>
</evidence>
<keyword evidence="6" id="KW-0560">Oxidoreductase</keyword>
<name>A0A4C1ZQN3_EUMVA</name>
<reference evidence="8 9" key="1">
    <citation type="journal article" date="2019" name="Commun. Biol.">
        <title>The bagworm genome reveals a unique fibroin gene that provides high tensile strength.</title>
        <authorList>
            <person name="Kono N."/>
            <person name="Nakamura H."/>
            <person name="Ohtoshi R."/>
            <person name="Tomita M."/>
            <person name="Numata K."/>
            <person name="Arakawa K."/>
        </authorList>
    </citation>
    <scope>NUCLEOTIDE SEQUENCE [LARGE SCALE GENOMIC DNA]</scope>
</reference>
<dbReference type="PROSITE" id="PS00086">
    <property type="entry name" value="CYTOCHROME_P450"/>
    <property type="match status" value="1"/>
</dbReference>
<dbReference type="Pfam" id="PF00067">
    <property type="entry name" value="p450"/>
    <property type="match status" value="1"/>
</dbReference>
<dbReference type="STRING" id="151549.A0A4C1ZQN3"/>
<keyword evidence="7" id="KW-1133">Transmembrane helix</keyword>
<evidence type="ECO:0000256" key="1">
    <source>
        <dbReference type="ARBA" id="ARBA00010617"/>
    </source>
</evidence>
<keyword evidence="2 5" id="KW-0479">Metal-binding</keyword>
<protein>
    <submittedName>
        <fullName evidence="8">Cytochrome P450 18a1</fullName>
    </submittedName>
</protein>
<dbReference type="SUPFAM" id="SSF48264">
    <property type="entry name" value="Cytochrome P450"/>
    <property type="match status" value="1"/>
</dbReference>
<comment type="similarity">
    <text evidence="1 6">Belongs to the cytochrome P450 family.</text>
</comment>
<dbReference type="GO" id="GO:0008395">
    <property type="term" value="F:steroid hydroxylase activity"/>
    <property type="evidence" value="ECO:0007669"/>
    <property type="project" value="TreeGrafter"/>
</dbReference>